<dbReference type="InterPro" id="IPR008863">
    <property type="entry name" value="Toxic_anion-R_TelA"/>
</dbReference>
<evidence type="ECO:0000256" key="1">
    <source>
        <dbReference type="ARBA" id="ARBA00005541"/>
    </source>
</evidence>
<reference evidence="4 5" key="1">
    <citation type="submission" date="2020-05" db="EMBL/GenBank/DDBJ databases">
        <title>Draft genome of xy-202 and genomic insight in genome of the genus Peptostreptococcus.</title>
        <authorList>
            <person name="Zhang Z."/>
        </authorList>
    </citation>
    <scope>NUCLEOTIDE SEQUENCE [LARGE SCALE GENOMIC DNA]</scope>
    <source>
        <strain evidence="4 5">DSM 27025</strain>
    </source>
</reference>
<dbReference type="Pfam" id="PF05816">
    <property type="entry name" value="TelA"/>
    <property type="match status" value="1"/>
</dbReference>
<sequence length="374" mass="42781">MNDNITLTFDGVNENKVDINDIQEKKNIDSFDEASLTEQEQRMVEDFSQKIDLSNSQLVLEYGAGVQKKMSDFSDQTLSVIKTKDLDEIGGLISNLVIELKNFDVDSEEKGFFSFMKSAKKKKDLLQAKYNSVENNVDNIVNSLENQQVILMKDISMLDQMYDLNKNYYKEISMYILAGKKKLMNINNIVLPAMKKNADESGNQSDIEKLNDLRNQKLRFEKKIHDLELSRTISIQTAPQIRMIQNTNMEMVEKIQSTIVNTIPLWKNQMVLALGVAHSTQAIKTQKEISDVTNQLLKKNADALKMATIESAKESERGIVDIETLQHTNQTLISSLDEVMKIQDEGRKKRADAEVQIRKLEEELKNKMMEIATK</sequence>
<feature type="coiled-coil region" evidence="3">
    <location>
        <begin position="343"/>
        <end position="370"/>
    </location>
</feature>
<comment type="caution">
    <text evidence="4">The sequence shown here is derived from an EMBL/GenBank/DDBJ whole genome shotgun (WGS) entry which is preliminary data.</text>
</comment>
<keyword evidence="5" id="KW-1185">Reference proteome</keyword>
<protein>
    <submittedName>
        <fullName evidence="4">Toxic anion resistance protein</fullName>
    </submittedName>
</protein>
<evidence type="ECO:0000256" key="2">
    <source>
        <dbReference type="PIRNR" id="PIRNR026508"/>
    </source>
</evidence>
<dbReference type="PANTHER" id="PTHR38432:SF1">
    <property type="entry name" value="TELA-LIKE PROTEIN SAOUHSC_01408"/>
    <property type="match status" value="1"/>
</dbReference>
<dbReference type="PANTHER" id="PTHR38432">
    <property type="entry name" value="TELA-LIKE PROTEIN SAOUHSC_01408"/>
    <property type="match status" value="1"/>
</dbReference>
<dbReference type="Proteomes" id="UP000713904">
    <property type="component" value="Unassembled WGS sequence"/>
</dbReference>
<dbReference type="EMBL" id="JABGBW010000002">
    <property type="protein sequence ID" value="MBC2575734.1"/>
    <property type="molecule type" value="Genomic_DNA"/>
</dbReference>
<organism evidence="4 5">
    <name type="scientific">Peptostreptococcus canis</name>
    <dbReference type="NCBI Taxonomy" id="1159213"/>
    <lineage>
        <taxon>Bacteria</taxon>
        <taxon>Bacillati</taxon>
        <taxon>Bacillota</taxon>
        <taxon>Clostridia</taxon>
        <taxon>Peptostreptococcales</taxon>
        <taxon>Peptostreptococcaceae</taxon>
        <taxon>Peptostreptococcus</taxon>
    </lineage>
</organism>
<comment type="similarity">
    <text evidence="1 2">Belongs to the TelA family.</text>
</comment>
<gene>
    <name evidence="4" type="ORF">HLB29_03450</name>
</gene>
<proteinExistence type="inferred from homology"/>
<evidence type="ECO:0000313" key="5">
    <source>
        <dbReference type="Proteomes" id="UP000713904"/>
    </source>
</evidence>
<accession>A0ABR6TK00</accession>
<evidence type="ECO:0000256" key="3">
    <source>
        <dbReference type="SAM" id="Coils"/>
    </source>
</evidence>
<evidence type="ECO:0000313" key="4">
    <source>
        <dbReference type="EMBL" id="MBC2575734.1"/>
    </source>
</evidence>
<dbReference type="RefSeq" id="WP_185623762.1">
    <property type="nucleotide sequence ID" value="NZ_JABGBW010000002.1"/>
</dbReference>
<name>A0ABR6TK00_9FIRM</name>
<dbReference type="PIRSF" id="PIRSF026508">
    <property type="entry name" value="TelA"/>
    <property type="match status" value="1"/>
</dbReference>
<keyword evidence="3" id="KW-0175">Coiled coil</keyword>